<dbReference type="PIRSF" id="PIRSF006386">
    <property type="entry name" value="HCCAis_GSTk"/>
    <property type="match status" value="1"/>
</dbReference>
<dbReference type="EC" id="5.99.1.4" evidence="1"/>
<dbReference type="RefSeq" id="WP_138772105.1">
    <property type="nucleotide sequence ID" value="NZ_VCQT01000027.1"/>
</dbReference>
<dbReference type="InterPro" id="IPR051924">
    <property type="entry name" value="GST_Kappa/NadH"/>
</dbReference>
<organism evidence="3 4">
    <name type="scientific">Alloalcanivorax gelatiniphagus</name>
    <dbReference type="NCBI Taxonomy" id="1194167"/>
    <lineage>
        <taxon>Bacteria</taxon>
        <taxon>Pseudomonadati</taxon>
        <taxon>Pseudomonadota</taxon>
        <taxon>Gammaproteobacteria</taxon>
        <taxon>Oceanospirillales</taxon>
        <taxon>Alcanivoracaceae</taxon>
        <taxon>Alloalcanivorax</taxon>
    </lineage>
</organism>
<dbReference type="EMBL" id="VCQT01000027">
    <property type="protein sequence ID" value="TMW13002.1"/>
    <property type="molecule type" value="Genomic_DNA"/>
</dbReference>
<dbReference type="Pfam" id="PF01323">
    <property type="entry name" value="DSBA"/>
    <property type="match status" value="1"/>
</dbReference>
<dbReference type="Gene3D" id="3.40.30.10">
    <property type="entry name" value="Glutaredoxin"/>
    <property type="match status" value="1"/>
</dbReference>
<feature type="domain" description="DSBA-like thioredoxin" evidence="2">
    <location>
        <begin position="4"/>
        <end position="188"/>
    </location>
</feature>
<dbReference type="PANTHER" id="PTHR42943">
    <property type="entry name" value="GLUTATHIONE S-TRANSFERASE KAPPA"/>
    <property type="match status" value="1"/>
</dbReference>
<evidence type="ECO:0000259" key="2">
    <source>
        <dbReference type="Pfam" id="PF01323"/>
    </source>
</evidence>
<reference evidence="3 4" key="1">
    <citation type="submission" date="2019-05" db="EMBL/GenBank/DDBJ databases">
        <title>Genome of Alcanivorax gelatiniphagus, an oil degrading marine bacteria.</title>
        <authorList>
            <person name="Kwon K.K."/>
        </authorList>
    </citation>
    <scope>NUCLEOTIDE SEQUENCE [LARGE SCALE GENOMIC DNA]</scope>
    <source>
        <strain evidence="3 4">MEBiC 08158</strain>
    </source>
</reference>
<evidence type="ECO:0000256" key="1">
    <source>
        <dbReference type="PIRNR" id="PIRNR006386"/>
    </source>
</evidence>
<gene>
    <name evidence="3" type="ORF">FGS76_08015</name>
</gene>
<dbReference type="InterPro" id="IPR044087">
    <property type="entry name" value="NahD-like"/>
</dbReference>
<dbReference type="GO" id="GO:0016853">
    <property type="term" value="F:isomerase activity"/>
    <property type="evidence" value="ECO:0007669"/>
    <property type="project" value="UniProtKB-KW"/>
</dbReference>
<comment type="similarity">
    <text evidence="1">Belongs to the GST superfamily. NadH family.</text>
</comment>
<dbReference type="InterPro" id="IPR014440">
    <property type="entry name" value="HCCAis_GSTk"/>
</dbReference>
<keyword evidence="1 3" id="KW-0413">Isomerase</keyword>
<dbReference type="SUPFAM" id="SSF52833">
    <property type="entry name" value="Thioredoxin-like"/>
    <property type="match status" value="1"/>
</dbReference>
<keyword evidence="4" id="KW-1185">Reference proteome</keyword>
<dbReference type="InterPro" id="IPR001853">
    <property type="entry name" value="DSBA-like_thioredoxin_dom"/>
</dbReference>
<accession>A0ABY2XMA5</accession>
<dbReference type="CDD" id="cd03022">
    <property type="entry name" value="DsbA_HCCA_Iso"/>
    <property type="match status" value="1"/>
</dbReference>
<protein>
    <recommendedName>
        <fullName evidence="1">2-hydroxychromene-2-carboxylate isomerase</fullName>
        <ecNumber evidence="1">5.99.1.4</ecNumber>
    </recommendedName>
</protein>
<dbReference type="InterPro" id="IPR036249">
    <property type="entry name" value="Thioredoxin-like_sf"/>
</dbReference>
<comment type="catalytic activity">
    <reaction evidence="1">
        <text>2-hydroxychromene-2-carboxylate = (3E)-4-(2-hydroxyphenyl)-2-oxobut-3-enoate</text>
        <dbReference type="Rhea" id="RHEA:27401"/>
        <dbReference type="ChEBI" id="CHEBI:59350"/>
        <dbReference type="ChEBI" id="CHEBI:59353"/>
        <dbReference type="EC" id="5.99.1.4"/>
    </reaction>
</comment>
<evidence type="ECO:0000313" key="4">
    <source>
        <dbReference type="Proteomes" id="UP000739180"/>
    </source>
</evidence>
<dbReference type="Proteomes" id="UP000739180">
    <property type="component" value="Unassembled WGS sequence"/>
</dbReference>
<evidence type="ECO:0000313" key="3">
    <source>
        <dbReference type="EMBL" id="TMW13002.1"/>
    </source>
</evidence>
<comment type="caution">
    <text evidence="3">The sequence shown here is derived from an EMBL/GenBank/DDBJ whole genome shotgun (WGS) entry which is preliminary data.</text>
</comment>
<name>A0ABY2XMA5_9GAMM</name>
<dbReference type="PANTHER" id="PTHR42943:SF2">
    <property type="entry name" value="GLUTATHIONE S-TRANSFERASE KAPPA 1"/>
    <property type="match status" value="1"/>
</dbReference>
<sequence length="200" mass="22595">MAELEFWFDFASPYAYLAAETIEPAAAEAGVTVRWKPFLLGPIFQEQGWSDSPFNLFPAKGRYLWRDLQRESRRLGVPWQRPTRFPFNSVLATKTATWIEPDQRLPAYCRALFRAGFAERRDPATPTVVSACLRAAGLDDGPLERAQAEEGGARLRADVQRARELDIFGAPSFVVNGELYWGNERMAAALERAWMNQPPA</sequence>
<proteinExistence type="inferred from homology"/>